<dbReference type="InterPro" id="IPR017896">
    <property type="entry name" value="4Fe4S_Fe-S-bd"/>
</dbReference>
<sequence length="71" mass="7956">MAIEQINGCIGCEECIKACPTDVIRLDSKTKKAFIKYVEDCQICHLCRMYCPVDAITITPYKSIPVVVSWG</sequence>
<dbReference type="GO" id="GO:0051539">
    <property type="term" value="F:4 iron, 4 sulfur cluster binding"/>
    <property type="evidence" value="ECO:0007669"/>
    <property type="project" value="UniProtKB-KW"/>
</dbReference>
<evidence type="ECO:0000313" key="7">
    <source>
        <dbReference type="Proteomes" id="UP000503483"/>
    </source>
</evidence>
<dbReference type="KEGG" id="paco:AACT_1615"/>
<dbReference type="PROSITE" id="PS00198">
    <property type="entry name" value="4FE4S_FER_1"/>
    <property type="match status" value="2"/>
</dbReference>
<keyword evidence="2" id="KW-0479">Metal-binding</keyword>
<feature type="domain" description="4Fe-4S ferredoxin-type" evidence="5">
    <location>
        <begin position="31"/>
        <end position="61"/>
    </location>
</feature>
<keyword evidence="1" id="KW-0004">4Fe-4S</keyword>
<accession>A0A6M8EFM0</accession>
<feature type="domain" description="4Fe-4S ferredoxin-type" evidence="5">
    <location>
        <begin position="1"/>
        <end position="29"/>
    </location>
</feature>
<evidence type="ECO:0000256" key="4">
    <source>
        <dbReference type="ARBA" id="ARBA00023014"/>
    </source>
</evidence>
<dbReference type="PANTHER" id="PTHR43687">
    <property type="entry name" value="ADENYLYLSULFATE REDUCTASE, BETA SUBUNIT"/>
    <property type="match status" value="1"/>
</dbReference>
<organism evidence="6 7">
    <name type="scientific">Arcobacter acticola</name>
    <dbReference type="NCBI Taxonomy" id="1849015"/>
    <lineage>
        <taxon>Bacteria</taxon>
        <taxon>Pseudomonadati</taxon>
        <taxon>Campylobacterota</taxon>
        <taxon>Epsilonproteobacteria</taxon>
        <taxon>Campylobacterales</taxon>
        <taxon>Arcobacteraceae</taxon>
        <taxon>Arcobacter</taxon>
    </lineage>
</organism>
<keyword evidence="3" id="KW-0408">Iron</keyword>
<dbReference type="Gene3D" id="3.30.70.20">
    <property type="match status" value="1"/>
</dbReference>
<dbReference type="AlphaFoldDB" id="A0A6M8EFM0"/>
<evidence type="ECO:0000259" key="5">
    <source>
        <dbReference type="PROSITE" id="PS51379"/>
    </source>
</evidence>
<name>A0A6M8EFM0_9BACT</name>
<evidence type="ECO:0000256" key="3">
    <source>
        <dbReference type="ARBA" id="ARBA00023004"/>
    </source>
</evidence>
<dbReference type="InterPro" id="IPR017900">
    <property type="entry name" value="4Fe4S_Fe_S_CS"/>
</dbReference>
<evidence type="ECO:0000256" key="2">
    <source>
        <dbReference type="ARBA" id="ARBA00022723"/>
    </source>
</evidence>
<gene>
    <name evidence="6" type="ORF">AACT_1615</name>
</gene>
<dbReference type="RefSeq" id="WP_172126334.1">
    <property type="nucleotide sequence ID" value="NZ_CP042652.1"/>
</dbReference>
<keyword evidence="4" id="KW-0411">Iron-sulfur</keyword>
<dbReference type="SUPFAM" id="SSF54862">
    <property type="entry name" value="4Fe-4S ferredoxins"/>
    <property type="match status" value="1"/>
</dbReference>
<keyword evidence="7" id="KW-1185">Reference proteome</keyword>
<evidence type="ECO:0000313" key="6">
    <source>
        <dbReference type="EMBL" id="QKE28772.1"/>
    </source>
</evidence>
<dbReference type="Pfam" id="PF14697">
    <property type="entry name" value="Fer4_21"/>
    <property type="match status" value="1"/>
</dbReference>
<dbReference type="EMBL" id="CP042652">
    <property type="protein sequence ID" value="QKE28772.1"/>
    <property type="molecule type" value="Genomic_DNA"/>
</dbReference>
<dbReference type="Proteomes" id="UP000503483">
    <property type="component" value="Chromosome"/>
</dbReference>
<evidence type="ECO:0000256" key="1">
    <source>
        <dbReference type="ARBA" id="ARBA00022485"/>
    </source>
</evidence>
<dbReference type="PANTHER" id="PTHR43687:SF1">
    <property type="entry name" value="FERREDOXIN III"/>
    <property type="match status" value="1"/>
</dbReference>
<protein>
    <submittedName>
        <fullName evidence="6">[4Fe-4S] dicluster domain-containing protein</fullName>
    </submittedName>
</protein>
<reference evidence="6 7" key="1">
    <citation type="submission" date="2019-08" db="EMBL/GenBank/DDBJ databases">
        <title>Complete genome sequence of Arcobacter acticola.</title>
        <authorList>
            <person name="Miller W."/>
        </authorList>
    </citation>
    <scope>NUCLEOTIDE SEQUENCE [LARGE SCALE GENOMIC DNA]</scope>
    <source>
        <strain evidence="6 7">KCTC 52212</strain>
    </source>
</reference>
<dbReference type="PROSITE" id="PS51379">
    <property type="entry name" value="4FE4S_FER_2"/>
    <property type="match status" value="2"/>
</dbReference>
<dbReference type="GO" id="GO:0046872">
    <property type="term" value="F:metal ion binding"/>
    <property type="evidence" value="ECO:0007669"/>
    <property type="project" value="UniProtKB-KW"/>
</dbReference>
<proteinExistence type="predicted"/>
<dbReference type="InterPro" id="IPR050572">
    <property type="entry name" value="Fe-S_Ferredoxin"/>
</dbReference>